<comment type="caution">
    <text evidence="1">The sequence shown here is derived from an EMBL/GenBank/DDBJ whole genome shotgun (WGS) entry which is preliminary data.</text>
</comment>
<reference evidence="1" key="1">
    <citation type="submission" date="2021-03" db="EMBL/GenBank/DDBJ databases">
        <authorList>
            <person name="Kim M.K."/>
        </authorList>
    </citation>
    <scope>NUCLEOTIDE SEQUENCE</scope>
    <source>
        <strain evidence="1">BT186</strain>
    </source>
</reference>
<dbReference type="AlphaFoldDB" id="A0A939EVH0"/>
<protein>
    <submittedName>
        <fullName evidence="1">Uncharacterized protein</fullName>
    </submittedName>
</protein>
<name>A0A939EVH0_9BACT</name>
<dbReference type="EMBL" id="JAFLQZ010000002">
    <property type="protein sequence ID" value="MBO0357247.1"/>
    <property type="molecule type" value="Genomic_DNA"/>
</dbReference>
<keyword evidence="2" id="KW-1185">Reference proteome</keyword>
<evidence type="ECO:0000313" key="2">
    <source>
        <dbReference type="Proteomes" id="UP000664144"/>
    </source>
</evidence>
<proteinExistence type="predicted"/>
<sequence length="182" mass="21310">MKKLYILLCAIFFSVITGFISNKQLRFNVDERFSVELPNHPTSISRDTVEADGFEQHLKIFSSSDEYGLYRISRDDLNHESDNYLTPQGRKEWYSVSPMVEGAVFRAKFIKRENFIIDGIEGVDRVYELPASRQNEHTIKYVRSLLVDKVGYELWFIPKDGLKDPCINQKKRFFNSIKLKSK</sequence>
<gene>
    <name evidence="1" type="ORF">J0X19_04770</name>
</gene>
<accession>A0A939EVH0</accession>
<organism evidence="1 2">
    <name type="scientific">Hymenobacter telluris</name>
    <dbReference type="NCBI Taxonomy" id="2816474"/>
    <lineage>
        <taxon>Bacteria</taxon>
        <taxon>Pseudomonadati</taxon>
        <taxon>Bacteroidota</taxon>
        <taxon>Cytophagia</taxon>
        <taxon>Cytophagales</taxon>
        <taxon>Hymenobacteraceae</taxon>
        <taxon>Hymenobacter</taxon>
    </lineage>
</organism>
<dbReference type="Proteomes" id="UP000664144">
    <property type="component" value="Unassembled WGS sequence"/>
</dbReference>
<evidence type="ECO:0000313" key="1">
    <source>
        <dbReference type="EMBL" id="MBO0357247.1"/>
    </source>
</evidence>